<reference evidence="3 4" key="1">
    <citation type="submission" date="2021-01" db="EMBL/GenBank/DDBJ databases">
        <title>Chryseolinea sp. Jin1 Genome sequencing and assembly.</title>
        <authorList>
            <person name="Kim I."/>
        </authorList>
    </citation>
    <scope>NUCLEOTIDE SEQUENCE [LARGE SCALE GENOMIC DNA]</scope>
    <source>
        <strain evidence="3 4">Jin1</strain>
    </source>
</reference>
<feature type="signal peptide" evidence="1">
    <location>
        <begin position="1"/>
        <end position="24"/>
    </location>
</feature>
<evidence type="ECO:0000259" key="2">
    <source>
        <dbReference type="Pfam" id="PF18962"/>
    </source>
</evidence>
<protein>
    <submittedName>
        <fullName evidence="3">T9SS type A sorting domain-containing protein</fullName>
    </submittedName>
</protein>
<dbReference type="InterPro" id="IPR026444">
    <property type="entry name" value="Secre_tail"/>
</dbReference>
<dbReference type="Pfam" id="PF18962">
    <property type="entry name" value="Por_Secre_tail"/>
    <property type="match status" value="1"/>
</dbReference>
<keyword evidence="1" id="KW-0732">Signal</keyword>
<keyword evidence="4" id="KW-1185">Reference proteome</keyword>
<accession>A0ABS1KMH1</accession>
<evidence type="ECO:0000313" key="3">
    <source>
        <dbReference type="EMBL" id="MBL0739852.1"/>
    </source>
</evidence>
<comment type="caution">
    <text evidence="3">The sequence shown here is derived from an EMBL/GenBank/DDBJ whole genome shotgun (WGS) entry which is preliminary data.</text>
</comment>
<dbReference type="Gene3D" id="2.60.40.3080">
    <property type="match status" value="1"/>
</dbReference>
<organism evidence="3 4">
    <name type="scientific">Chryseolinea lacunae</name>
    <dbReference type="NCBI Taxonomy" id="2801331"/>
    <lineage>
        <taxon>Bacteria</taxon>
        <taxon>Pseudomonadati</taxon>
        <taxon>Bacteroidota</taxon>
        <taxon>Cytophagia</taxon>
        <taxon>Cytophagales</taxon>
        <taxon>Fulvivirgaceae</taxon>
        <taxon>Chryseolinea</taxon>
    </lineage>
</organism>
<dbReference type="RefSeq" id="WP_202006817.1">
    <property type="nucleotide sequence ID" value="NZ_JAERRB010000001.1"/>
</dbReference>
<dbReference type="EMBL" id="JAERRB010000001">
    <property type="protein sequence ID" value="MBL0739852.1"/>
    <property type="molecule type" value="Genomic_DNA"/>
</dbReference>
<feature type="domain" description="Secretion system C-terminal sorting" evidence="2">
    <location>
        <begin position="564"/>
        <end position="632"/>
    </location>
</feature>
<sequence length="640" mass="71404">MKKTRLLSWSFLLLAFCLAMHADAQFSRVALPAGLQPTSSEMVIYQSKMYMVLQNAAHNSYSLHKYDGATFTTIPLPAGYRLYEDTHFEEMKGNLYFMPDHDASLPTPAELMRYDGTTLTPIDVPDALVPRDEMQYYFHRPFAFDGNLYMEVLYLDSIALDPFTITYWIKYDGVVFSRMLVDGIFTCQPSDGTPIGLPSDKKLFQGKMFMRYYHHITRERNLLNFDGTEIDVDSEHPVAWPGGCEMEVFNGSLYVPTFTPTSPGRPYGGGMNRFNGTTQTAVSIPPTLRYAETTLEVYGERMFGAMYDGSSVPRWYAFNGTSFALVPTPAGTSIYAKGDQRVFQCQLYITLRTSAAGAPPMYALYTYTDALVCGTSVIPEPFDRFSSIDIRNYGHERDWCWTGINVVWTPIAPCTPPDCIDPFMKVSLFEKPENVTWSASYQKPFQALFPIEDKKPLVETLTMGNANAAQNVIIFDKDLVPSGIENIALQLKPQEKLFNLTVETEKDKTVPFTMTLLDANGKSLWQGKFVAPLATRIDAVTSQRGTTLRFAPVLPLQSITSVSVYPNPAASNTAIDISTRGTNQTATIAISNLNGKVVYQKEVNAPAVDHPDLSQIPKGLYIVTVTTGAGYAHRQMLAIK</sequence>
<gene>
    <name evidence="3" type="ORF">JI741_01420</name>
</gene>
<dbReference type="Proteomes" id="UP000613030">
    <property type="component" value="Unassembled WGS sequence"/>
</dbReference>
<evidence type="ECO:0000256" key="1">
    <source>
        <dbReference type="SAM" id="SignalP"/>
    </source>
</evidence>
<dbReference type="NCBIfam" id="TIGR04183">
    <property type="entry name" value="Por_Secre_tail"/>
    <property type="match status" value="1"/>
</dbReference>
<name>A0ABS1KMH1_9BACT</name>
<feature type="chain" id="PRO_5045130034" evidence="1">
    <location>
        <begin position="25"/>
        <end position="640"/>
    </location>
</feature>
<proteinExistence type="predicted"/>
<evidence type="ECO:0000313" key="4">
    <source>
        <dbReference type="Proteomes" id="UP000613030"/>
    </source>
</evidence>